<evidence type="ECO:0000259" key="1">
    <source>
        <dbReference type="Pfam" id="PF14535"/>
    </source>
</evidence>
<protein>
    <recommendedName>
        <fullName evidence="1">AMP-dependent ligase C-terminal domain-containing protein</fullName>
    </recommendedName>
</protein>
<accession>A0A143BUA3</accession>
<dbReference type="Gene3D" id="3.30.300.30">
    <property type="match status" value="1"/>
</dbReference>
<sequence>MLRTPGVAPHFQIRLTRRGRLDHMTVLVETHPGTGTGTEQREAAAGAIAKAVKDGIGITADVTVVEPETLERSIGKIRRVKDLREA</sequence>
<dbReference type="Proteomes" id="UP000076096">
    <property type="component" value="Chromosome"/>
</dbReference>
<keyword evidence="3" id="KW-1185">Reference proteome</keyword>
<proteinExistence type="predicted"/>
<dbReference type="EMBL" id="CP015098">
    <property type="protein sequence ID" value="AMW08723.1"/>
    <property type="molecule type" value="Genomic_DNA"/>
</dbReference>
<dbReference type="KEGG" id="stsi:A4E84_03890"/>
<feature type="domain" description="AMP-dependent ligase C-terminal" evidence="1">
    <location>
        <begin position="2"/>
        <end position="84"/>
    </location>
</feature>
<dbReference type="STRING" id="1783515.A4E84_03890"/>
<reference evidence="3" key="1">
    <citation type="submission" date="2016-04" db="EMBL/GenBank/DDBJ databases">
        <authorList>
            <person name="Zhang B."/>
        </authorList>
    </citation>
    <scope>NUCLEOTIDE SEQUENCE [LARGE SCALE GENOMIC DNA]</scope>
    <source>
        <strain evidence="3">S10</strain>
    </source>
</reference>
<dbReference type="AlphaFoldDB" id="A0A143BUA3"/>
<evidence type="ECO:0000313" key="3">
    <source>
        <dbReference type="Proteomes" id="UP000076096"/>
    </source>
</evidence>
<gene>
    <name evidence="2" type="ORF">A4E84_03890</name>
</gene>
<evidence type="ECO:0000313" key="2">
    <source>
        <dbReference type="EMBL" id="AMW08723.1"/>
    </source>
</evidence>
<dbReference type="Pfam" id="PF14535">
    <property type="entry name" value="AMP-binding_C_2"/>
    <property type="match status" value="1"/>
</dbReference>
<dbReference type="InterPro" id="IPR028154">
    <property type="entry name" value="AMP-dep_Lig_C"/>
</dbReference>
<dbReference type="InterPro" id="IPR045851">
    <property type="entry name" value="AMP-bd_C_sf"/>
</dbReference>
<organism evidence="2 3">
    <name type="scientific">Streptomyces qaidamensis</name>
    <dbReference type="NCBI Taxonomy" id="1783515"/>
    <lineage>
        <taxon>Bacteria</taxon>
        <taxon>Bacillati</taxon>
        <taxon>Actinomycetota</taxon>
        <taxon>Actinomycetes</taxon>
        <taxon>Kitasatosporales</taxon>
        <taxon>Streptomycetaceae</taxon>
        <taxon>Streptomyces</taxon>
        <taxon>Streptomyces aurantiacus group</taxon>
    </lineage>
</organism>
<name>A0A143BUA3_9ACTN</name>